<dbReference type="SUPFAM" id="SSF51338">
    <property type="entry name" value="Composite domain of metallo-dependent hydrolases"/>
    <property type="match status" value="1"/>
</dbReference>
<feature type="compositionally biased region" description="Low complexity" evidence="4">
    <location>
        <begin position="244"/>
        <end position="274"/>
    </location>
</feature>
<dbReference type="OrthoDB" id="3189065at2"/>
<dbReference type="Pfam" id="PF01979">
    <property type="entry name" value="Amidohydro_1"/>
    <property type="match status" value="1"/>
</dbReference>
<accession>A0A5C4V5A3</accession>
<name>A0A5C4V5A3_9ACTN</name>
<evidence type="ECO:0000259" key="6">
    <source>
        <dbReference type="Pfam" id="PF22039"/>
    </source>
</evidence>
<sequence>MPSALRAPALSRRAPAPVMIHSAPLVLPVCAEPLRDGAVAVRGDRVAAVGARAAVLARFPAALEVRWTGMIVAGLVDACAAGPAAGRAAGPGVTARASVVGDLADPPAAPGIAYIEVTSASEEEWEAYGRDAVITAIREVDRPCAVGIAAHTTDPQVLEDVAVLARTFGLRLLAGLDRHPPAALDEAGVLGPLCHVTCARPLDPGERKLLRLRKTVVAVYASSAADVATLLDEGNPVALATARPAPKGTAADGPAADGPAADGPAANGTAPGGTAPDGFAGAGGVLAVAAGIRREARALGLRTRGLDARLVTAATLGGARALGMDRGRGRIGSLAAGTRADFAVFDARGRYPYAALLAEPPCLGTVVGGVQVTLPPP</sequence>
<keyword evidence="8" id="KW-1185">Reference proteome</keyword>
<protein>
    <submittedName>
        <fullName evidence="7">Amidohydrolase family protein</fullName>
    </submittedName>
</protein>
<keyword evidence="1" id="KW-0479">Metal-binding</keyword>
<dbReference type="InterPro" id="IPR006680">
    <property type="entry name" value="Amidohydro-rel"/>
</dbReference>
<organism evidence="7 8">
    <name type="scientific">Nonomuraea phyllanthi</name>
    <dbReference type="NCBI Taxonomy" id="2219224"/>
    <lineage>
        <taxon>Bacteria</taxon>
        <taxon>Bacillati</taxon>
        <taxon>Actinomycetota</taxon>
        <taxon>Actinomycetes</taxon>
        <taxon>Streptosporangiales</taxon>
        <taxon>Streptosporangiaceae</taxon>
        <taxon>Nonomuraea</taxon>
    </lineage>
</organism>
<dbReference type="GO" id="GO:0046872">
    <property type="term" value="F:metal ion binding"/>
    <property type="evidence" value="ECO:0007669"/>
    <property type="project" value="UniProtKB-KW"/>
</dbReference>
<keyword evidence="2 7" id="KW-0378">Hydrolase</keyword>
<evidence type="ECO:0000259" key="5">
    <source>
        <dbReference type="Pfam" id="PF01979"/>
    </source>
</evidence>
<dbReference type="SUPFAM" id="SSF51556">
    <property type="entry name" value="Metallo-dependent hydrolases"/>
    <property type="match status" value="1"/>
</dbReference>
<dbReference type="Proteomes" id="UP000312512">
    <property type="component" value="Unassembled WGS sequence"/>
</dbReference>
<evidence type="ECO:0000256" key="4">
    <source>
        <dbReference type="SAM" id="MobiDB-lite"/>
    </source>
</evidence>
<feature type="domain" description="Amidohydrolase-related" evidence="5">
    <location>
        <begin position="219"/>
        <end position="356"/>
    </location>
</feature>
<dbReference type="InterPro" id="IPR054418">
    <property type="entry name" value="MQNX/HUTI_composite_N"/>
</dbReference>
<dbReference type="EMBL" id="VDLX02000029">
    <property type="protein sequence ID" value="KAB8186228.1"/>
    <property type="molecule type" value="Genomic_DNA"/>
</dbReference>
<feature type="region of interest" description="Disordered" evidence="4">
    <location>
        <begin position="243"/>
        <end position="274"/>
    </location>
</feature>
<dbReference type="Gene3D" id="2.30.40.10">
    <property type="entry name" value="Urease, subunit C, domain 1"/>
    <property type="match status" value="1"/>
</dbReference>
<comment type="caution">
    <text evidence="7">The sequence shown here is derived from an EMBL/GenBank/DDBJ whole genome shotgun (WGS) entry which is preliminary data.</text>
</comment>
<dbReference type="Pfam" id="PF22039">
    <property type="entry name" value="HUTI_composite_bact"/>
    <property type="match status" value="1"/>
</dbReference>
<evidence type="ECO:0000256" key="2">
    <source>
        <dbReference type="ARBA" id="ARBA00022801"/>
    </source>
</evidence>
<evidence type="ECO:0000313" key="8">
    <source>
        <dbReference type="Proteomes" id="UP000312512"/>
    </source>
</evidence>
<dbReference type="Gene3D" id="3.20.20.140">
    <property type="entry name" value="Metal-dependent hydrolases"/>
    <property type="match status" value="1"/>
</dbReference>
<evidence type="ECO:0000313" key="7">
    <source>
        <dbReference type="EMBL" id="KAB8186228.1"/>
    </source>
</evidence>
<dbReference type="GO" id="GO:0016810">
    <property type="term" value="F:hydrolase activity, acting on carbon-nitrogen (but not peptide) bonds"/>
    <property type="evidence" value="ECO:0007669"/>
    <property type="project" value="InterPro"/>
</dbReference>
<proteinExistence type="predicted"/>
<dbReference type="RefSeq" id="WP_139637660.1">
    <property type="nucleotide sequence ID" value="NZ_VDLX02000029.1"/>
</dbReference>
<keyword evidence="3" id="KW-0862">Zinc</keyword>
<dbReference type="InterPro" id="IPR011059">
    <property type="entry name" value="Metal-dep_hydrolase_composite"/>
</dbReference>
<feature type="domain" description="Aminodeoxyfutalosine deaminase/Imidazolonepropionase-like composite" evidence="6">
    <location>
        <begin position="37"/>
        <end position="62"/>
    </location>
</feature>
<evidence type="ECO:0000256" key="3">
    <source>
        <dbReference type="ARBA" id="ARBA00022833"/>
    </source>
</evidence>
<dbReference type="InterPro" id="IPR032466">
    <property type="entry name" value="Metal_Hydrolase"/>
</dbReference>
<evidence type="ECO:0000256" key="1">
    <source>
        <dbReference type="ARBA" id="ARBA00022723"/>
    </source>
</evidence>
<gene>
    <name evidence="7" type="ORF">FH608_046750</name>
</gene>
<reference evidence="7 8" key="1">
    <citation type="submission" date="2019-10" db="EMBL/GenBank/DDBJ databases">
        <title>Nonomuraea sp. nov., isolated from Phyllanthus amarus.</title>
        <authorList>
            <person name="Klykleung N."/>
            <person name="Tanasupawat S."/>
        </authorList>
    </citation>
    <scope>NUCLEOTIDE SEQUENCE [LARGE SCALE GENOMIC DNA]</scope>
    <source>
        <strain evidence="7 8">PA1-10</strain>
    </source>
</reference>
<dbReference type="AlphaFoldDB" id="A0A5C4V5A3"/>